<reference evidence="2" key="1">
    <citation type="submission" date="2016-11" db="EMBL/GenBank/DDBJ databases">
        <authorList>
            <person name="Varghese N."/>
            <person name="Submissions S."/>
        </authorList>
    </citation>
    <scope>NUCLEOTIDE SEQUENCE [LARGE SCALE GENOMIC DNA]</scope>
    <source>
        <strain evidence="2">DSM 26134</strain>
    </source>
</reference>
<evidence type="ECO:0000313" key="1">
    <source>
        <dbReference type="EMBL" id="SHJ89984.1"/>
    </source>
</evidence>
<dbReference type="Proteomes" id="UP000184474">
    <property type="component" value="Unassembled WGS sequence"/>
</dbReference>
<gene>
    <name evidence="1" type="ORF">SAMN04488028_10273</name>
</gene>
<protein>
    <recommendedName>
        <fullName evidence="3">Phage Tail Collar Domain</fullName>
    </recommendedName>
</protein>
<evidence type="ECO:0000313" key="2">
    <source>
        <dbReference type="Proteomes" id="UP000184474"/>
    </source>
</evidence>
<sequence length="328" mass="35622">MENYTTYVQETLRAMQQLNLVYNYNFLYFSNYVSPAEYGHPDGWVFVGEGSVGLDTSNNCCRLATEASGQAVLSQALHEFPRWQELLSSETVTAKAHVHLETEAAVSLSLSDGIVTKESSTNAAGDYELEVQLAVGAAATGLILKIECSTPNVVVDISKVYANIGSIALSNLACMVNGVIGERKQYIATENPPAQELSLCQSAEELGIGYSRLDSVLNHRYGKGENRSLLPDMRGYFSRAWNHGASIDPDANQRQKWGASNVSGDHVGTLELEEFKEHNHSIAFSEIATPVGQASVNLVGKGKTSTTMTGGNETRPSNISELYTIKWA</sequence>
<dbReference type="SUPFAM" id="SSF88874">
    <property type="entry name" value="Receptor-binding domain of short tail fibre protein gp12"/>
    <property type="match status" value="1"/>
</dbReference>
<dbReference type="RefSeq" id="WP_073120779.1">
    <property type="nucleotide sequence ID" value="NZ_FRAA01000002.1"/>
</dbReference>
<dbReference type="AlphaFoldDB" id="A0A1M6N2S2"/>
<proteinExistence type="predicted"/>
<accession>A0A1M6N2S2</accession>
<dbReference type="EMBL" id="FRAA01000002">
    <property type="protein sequence ID" value="SHJ89984.1"/>
    <property type="molecule type" value="Genomic_DNA"/>
</dbReference>
<dbReference type="STRING" id="156994.SAMN04488028_10273"/>
<organism evidence="1 2">
    <name type="scientific">Reichenbachiella agariperforans</name>
    <dbReference type="NCBI Taxonomy" id="156994"/>
    <lineage>
        <taxon>Bacteria</taxon>
        <taxon>Pseudomonadati</taxon>
        <taxon>Bacteroidota</taxon>
        <taxon>Cytophagia</taxon>
        <taxon>Cytophagales</taxon>
        <taxon>Reichenbachiellaceae</taxon>
        <taxon>Reichenbachiella</taxon>
    </lineage>
</organism>
<keyword evidence="2" id="KW-1185">Reference proteome</keyword>
<evidence type="ECO:0008006" key="3">
    <source>
        <dbReference type="Google" id="ProtNLM"/>
    </source>
</evidence>
<name>A0A1M6N2S2_REIAG</name>